<dbReference type="SUPFAM" id="SSF109604">
    <property type="entry name" value="HD-domain/PDEase-like"/>
    <property type="match status" value="1"/>
</dbReference>
<dbReference type="SUPFAM" id="SSF52540">
    <property type="entry name" value="P-loop containing nucleoside triphosphate hydrolases"/>
    <property type="match status" value="1"/>
</dbReference>
<evidence type="ECO:0000256" key="2">
    <source>
        <dbReference type="ARBA" id="ARBA00009046"/>
    </source>
</evidence>
<dbReference type="InterPro" id="IPR054712">
    <property type="entry name" value="Cas3-like_dom"/>
</dbReference>
<dbReference type="InterPro" id="IPR013444">
    <property type="entry name" value="Helicase_Cas3_CRISPR-ass_Anaes"/>
</dbReference>
<dbReference type="InterPro" id="IPR006935">
    <property type="entry name" value="Helicase/UvrB_N"/>
</dbReference>
<dbReference type="GO" id="GO:0004386">
    <property type="term" value="F:helicase activity"/>
    <property type="evidence" value="ECO:0007669"/>
    <property type="project" value="UniProtKB-KW"/>
</dbReference>
<proteinExistence type="inferred from homology"/>
<dbReference type="HOGENOM" id="CLU_010520_0_0_0"/>
<dbReference type="AlphaFoldDB" id="E8R1Y2"/>
<feature type="compositionally biased region" description="Basic and acidic residues" evidence="9">
    <location>
        <begin position="623"/>
        <end position="632"/>
    </location>
</feature>
<reference evidence="11 12" key="2">
    <citation type="journal article" date="2011" name="Stand. Genomic Sci.">
        <title>Complete genome sequence of Isosphaera pallida type strain (IS1B).</title>
        <authorList>
            <consortium name="US DOE Joint Genome Institute (JGI-PGF)"/>
            <person name="Goker M."/>
            <person name="Cleland D."/>
            <person name="Saunders E."/>
            <person name="Lapidus A."/>
            <person name="Nolan M."/>
            <person name="Lucas S."/>
            <person name="Hammon N."/>
            <person name="Deshpande S."/>
            <person name="Cheng J.F."/>
            <person name="Tapia R."/>
            <person name="Han C."/>
            <person name="Goodwin L."/>
            <person name="Pitluck S."/>
            <person name="Liolios K."/>
            <person name="Pagani I."/>
            <person name="Ivanova N."/>
            <person name="Mavromatis K."/>
            <person name="Pati A."/>
            <person name="Chen A."/>
            <person name="Palaniappan K."/>
            <person name="Land M."/>
            <person name="Hauser L."/>
            <person name="Chang Y.J."/>
            <person name="Jeffries C.D."/>
            <person name="Detter J.C."/>
            <person name="Beck B."/>
            <person name="Woyke T."/>
            <person name="Bristow J."/>
            <person name="Eisen J.A."/>
            <person name="Markowitz V."/>
            <person name="Hugenholtz P."/>
            <person name="Kyrpides N.C."/>
            <person name="Klenk H.P."/>
        </authorList>
    </citation>
    <scope>NUCLEOTIDE SEQUENCE [LARGE SCALE GENOMIC DNA]</scope>
    <source>
        <strain evidence="12">ATCC 43644 / DSM 9630 / IS1B</strain>
    </source>
</reference>
<dbReference type="GO" id="GO:0046872">
    <property type="term" value="F:metal ion binding"/>
    <property type="evidence" value="ECO:0007669"/>
    <property type="project" value="UniProtKB-KW"/>
</dbReference>
<evidence type="ECO:0000256" key="6">
    <source>
        <dbReference type="ARBA" id="ARBA00022806"/>
    </source>
</evidence>
<comment type="similarity">
    <text evidence="2">In the central section; belongs to the CRISPR-associated helicase Cas3 family.</text>
</comment>
<dbReference type="GO" id="GO:0003677">
    <property type="term" value="F:DNA binding"/>
    <property type="evidence" value="ECO:0007669"/>
    <property type="project" value="InterPro"/>
</dbReference>
<dbReference type="Pfam" id="PF22590">
    <property type="entry name" value="Cas3-like_C_2"/>
    <property type="match status" value="1"/>
</dbReference>
<dbReference type="InParanoid" id="E8R1Y2"/>
<keyword evidence="3" id="KW-0479">Metal-binding</keyword>
<organism evidence="11 12">
    <name type="scientific">Isosphaera pallida (strain ATCC 43644 / DSM 9630 / IS1B)</name>
    <dbReference type="NCBI Taxonomy" id="575540"/>
    <lineage>
        <taxon>Bacteria</taxon>
        <taxon>Pseudomonadati</taxon>
        <taxon>Planctomycetota</taxon>
        <taxon>Planctomycetia</taxon>
        <taxon>Isosphaerales</taxon>
        <taxon>Isosphaeraceae</taxon>
        <taxon>Isosphaera</taxon>
    </lineage>
</organism>
<dbReference type="RefSeq" id="WP_013564702.1">
    <property type="nucleotide sequence ID" value="NC_014962.1"/>
</dbReference>
<evidence type="ECO:0000313" key="11">
    <source>
        <dbReference type="EMBL" id="ADV62414.1"/>
    </source>
</evidence>
<dbReference type="Gene3D" id="1.10.3210.30">
    <property type="match status" value="1"/>
</dbReference>
<protein>
    <submittedName>
        <fullName evidence="11">CRISPR-associated helicase Cas3, Anaes-subtype</fullName>
    </submittedName>
</protein>
<evidence type="ECO:0000259" key="10">
    <source>
        <dbReference type="PROSITE" id="PS51643"/>
    </source>
</evidence>
<feature type="domain" description="HD Cas3-type" evidence="10">
    <location>
        <begin position="828"/>
        <end position="1033"/>
    </location>
</feature>
<comment type="similarity">
    <text evidence="1">In the N-terminal section; belongs to the CRISPR-associated nuclease Cas3-HD family.</text>
</comment>
<evidence type="ECO:0000256" key="3">
    <source>
        <dbReference type="ARBA" id="ARBA00022723"/>
    </source>
</evidence>
<dbReference type="InterPro" id="IPR006483">
    <property type="entry name" value="CRISPR-assoc_Cas3_HD"/>
</dbReference>
<feature type="region of interest" description="Disordered" evidence="9">
    <location>
        <begin position="608"/>
        <end position="632"/>
    </location>
</feature>
<evidence type="ECO:0000256" key="8">
    <source>
        <dbReference type="ARBA" id="ARBA00023118"/>
    </source>
</evidence>
<dbReference type="Gene3D" id="3.40.50.300">
    <property type="entry name" value="P-loop containing nucleotide triphosphate hydrolases"/>
    <property type="match status" value="2"/>
</dbReference>
<dbReference type="KEGG" id="ipa:Isop_1832"/>
<dbReference type="InterPro" id="IPR038257">
    <property type="entry name" value="CRISPR-assoc_Cas3_HD_sf"/>
</dbReference>
<dbReference type="eggNOG" id="COG1203">
    <property type="taxonomic scope" value="Bacteria"/>
</dbReference>
<keyword evidence="4" id="KW-0547">Nucleotide-binding</keyword>
<keyword evidence="12" id="KW-1185">Reference proteome</keyword>
<gene>
    <name evidence="11" type="ordered locus">Isop_1832</name>
</gene>
<evidence type="ECO:0000256" key="1">
    <source>
        <dbReference type="ARBA" id="ARBA00006847"/>
    </source>
</evidence>
<evidence type="ECO:0000256" key="9">
    <source>
        <dbReference type="SAM" id="MobiDB-lite"/>
    </source>
</evidence>
<dbReference type="PROSITE" id="PS51643">
    <property type="entry name" value="HD_CAS3"/>
    <property type="match status" value="1"/>
</dbReference>
<keyword evidence="8" id="KW-0051">Antiviral defense</keyword>
<dbReference type="Pfam" id="PF04851">
    <property type="entry name" value="ResIII"/>
    <property type="match status" value="1"/>
</dbReference>
<dbReference type="InterPro" id="IPR027417">
    <property type="entry name" value="P-loop_NTPase"/>
</dbReference>
<feature type="region of interest" description="Disordered" evidence="9">
    <location>
        <begin position="810"/>
        <end position="833"/>
    </location>
</feature>
<feature type="compositionally biased region" description="Basic and acidic residues" evidence="9">
    <location>
        <begin position="823"/>
        <end position="833"/>
    </location>
</feature>
<evidence type="ECO:0000256" key="5">
    <source>
        <dbReference type="ARBA" id="ARBA00022801"/>
    </source>
</evidence>
<dbReference type="Pfam" id="PF18019">
    <property type="entry name" value="Cas3_HD"/>
    <property type="match status" value="1"/>
</dbReference>
<name>E8R1Y2_ISOPI</name>
<keyword evidence="6" id="KW-0347">Helicase</keyword>
<dbReference type="Proteomes" id="UP000008631">
    <property type="component" value="Chromosome"/>
</dbReference>
<sequence length="1058" mass="118617">MNPLTPDDFPTFFRALHGCDPYDWQCRLSKRVVEGAWPSAIDLPTGSGKTSCLDIAVFALACQASWPKEQRTAPRRMFFCVNRRVIVDEAYQRARRIAEELIKAEQADNAEHPQTVLGRVASCLRQLSTSQRSIAPPLDVLELRGGIYRDNRWARSATQPTIICSTIDQLGSRFLFRGYGVSPQAAPIQAALIAYESLVLLDEAHISRPFLQTLDFARRYLDPTKWAEQPLRVKPMIVVPMTATPPEGVNDADVIRLEAEDRTNDGLNRRLTASKKAELIAVNDLVSAIVKKATAFAEENPAAVGVIVNRVATAKAVYDELCKDQKKKSGRGAKVELVIGSMRPIDRDEQTTCLENLVGSSRPDVAEETSFIVATQCLEVGADYDFDALVTECASLDALRQRFGRLNRRGRPVEAKAAIILDKKQIKEEIKLDDNKPVDPIYGNALARTWNWLQAHAQVIQENAAISEQDQPKRKTSGAEESRVIDFGIDAFEKMLREHGEDGRIPKTLLAPSALKNAPVMLPAYVDFWCQTSPQPTPDPDVSLFIHGPDAGEPDVQVCWRADLIHDDHLTKNHWCDIVGLLPPTAAECMSVPISRVRRWLANRSNPNDQGDLLEVVEPDNANDGKAKNQKVDRVDPSRIGVLWRGPEESQILESPDQLRPGDTLVLPTQAGGWDVLGHVPNASPETIDVAEFAFRSARDRCVLRLHPILRNQCRASSNLACATPIQDLLDELVERLQDEEEPLTLPELRSLLGRIADEMPTDHKEKLNEIGLRETFRSLADKKLGLLREDYPDNRGVVLTNRHIMKSNQVFFPPETDEGDDDRSRTEREQPITLKDHTDHVRDEVSRIVQALPFDDLGEVYRLAAQWHDLGKADERFQAWLRRTDRTDAWLQVGTNGTLLAKSDGLPQTARQRRVARERARLPKGFRHEMLSVQLVEQSDLSKQAADRLELVLHLIAAHHGYARPLAPVVIDDECPEVAVEGVTLTNQQRSNCPPHRVDSGIAERFWNLTRRYGWWGLAYLEAVLRLADQQASANEDEGRFDSANSSNQNELMEVVS</sequence>
<dbReference type="STRING" id="575540.Isop_1832"/>
<reference key="1">
    <citation type="submission" date="2010-11" db="EMBL/GenBank/DDBJ databases">
        <title>The complete sequence of chromosome of Isophaera pallida ATCC 43644.</title>
        <authorList>
            <consortium name="US DOE Joint Genome Institute (JGI-PGF)"/>
            <person name="Lucas S."/>
            <person name="Copeland A."/>
            <person name="Lapidus A."/>
            <person name="Bruce D."/>
            <person name="Goodwin L."/>
            <person name="Pitluck S."/>
            <person name="Kyrpides N."/>
            <person name="Mavromatis K."/>
            <person name="Pagani I."/>
            <person name="Ivanova N."/>
            <person name="Saunders E."/>
            <person name="Brettin T."/>
            <person name="Detter J.C."/>
            <person name="Han C."/>
            <person name="Tapia R."/>
            <person name="Land M."/>
            <person name="Hauser L."/>
            <person name="Markowitz V."/>
            <person name="Cheng J.-F."/>
            <person name="Hugenholtz P."/>
            <person name="Woyke T."/>
            <person name="Wu D."/>
            <person name="Eisen J.A."/>
        </authorList>
    </citation>
    <scope>NUCLEOTIDE SEQUENCE</scope>
    <source>
        <strain>ATCC 43644</strain>
    </source>
</reference>
<keyword evidence="7" id="KW-0067">ATP-binding</keyword>
<dbReference type="NCBIfam" id="TIGR02621">
    <property type="entry name" value="cas3_GSU0051"/>
    <property type="match status" value="1"/>
</dbReference>
<dbReference type="GO" id="GO:0051607">
    <property type="term" value="P:defense response to virus"/>
    <property type="evidence" value="ECO:0007669"/>
    <property type="project" value="UniProtKB-KW"/>
</dbReference>
<feature type="region of interest" description="Disordered" evidence="9">
    <location>
        <begin position="1037"/>
        <end position="1058"/>
    </location>
</feature>
<dbReference type="GO" id="GO:0005524">
    <property type="term" value="F:ATP binding"/>
    <property type="evidence" value="ECO:0007669"/>
    <property type="project" value="UniProtKB-KW"/>
</dbReference>
<evidence type="ECO:0000256" key="4">
    <source>
        <dbReference type="ARBA" id="ARBA00022741"/>
    </source>
</evidence>
<dbReference type="NCBIfam" id="TIGR01596">
    <property type="entry name" value="cas3_HD"/>
    <property type="match status" value="1"/>
</dbReference>
<evidence type="ECO:0000256" key="7">
    <source>
        <dbReference type="ARBA" id="ARBA00022840"/>
    </source>
</evidence>
<accession>E8R1Y2</accession>
<evidence type="ECO:0000313" key="12">
    <source>
        <dbReference type="Proteomes" id="UP000008631"/>
    </source>
</evidence>
<keyword evidence="5" id="KW-0378">Hydrolase</keyword>
<dbReference type="GO" id="GO:0016787">
    <property type="term" value="F:hydrolase activity"/>
    <property type="evidence" value="ECO:0007669"/>
    <property type="project" value="UniProtKB-KW"/>
</dbReference>
<dbReference type="EMBL" id="CP002353">
    <property type="protein sequence ID" value="ADV62414.1"/>
    <property type="molecule type" value="Genomic_DNA"/>
</dbReference>
<dbReference type="OrthoDB" id="9810236at2"/>